<evidence type="ECO:0000256" key="14">
    <source>
        <dbReference type="RuleBase" id="RU003923"/>
    </source>
</evidence>
<accession>A0ABM9AGZ1</accession>
<organism evidence="18 19">
    <name type="scientific">Sinobacterium norvegicum</name>
    <dbReference type="NCBI Taxonomy" id="1641715"/>
    <lineage>
        <taxon>Bacteria</taxon>
        <taxon>Pseudomonadati</taxon>
        <taxon>Pseudomonadota</taxon>
        <taxon>Gammaproteobacteria</taxon>
        <taxon>Cellvibrionales</taxon>
        <taxon>Spongiibacteraceae</taxon>
        <taxon>Sinobacterium</taxon>
    </lineage>
</organism>
<dbReference type="EMBL" id="CAKLPX010000003">
    <property type="protein sequence ID" value="CAH0992492.1"/>
    <property type="molecule type" value="Genomic_DNA"/>
</dbReference>
<gene>
    <name evidence="18" type="primary">epsF_1</name>
    <name evidence="18" type="ORF">SIN8267_02618</name>
</gene>
<dbReference type="PROSITE" id="PS00874">
    <property type="entry name" value="T2SP_F"/>
    <property type="match status" value="1"/>
</dbReference>
<name>A0ABM9AGZ1_9GAMM</name>
<feature type="domain" description="Type II secretion system protein GspF" evidence="17">
    <location>
        <begin position="281"/>
        <end position="403"/>
    </location>
</feature>
<dbReference type="Pfam" id="PF00482">
    <property type="entry name" value="T2SSF"/>
    <property type="match status" value="2"/>
</dbReference>
<evidence type="ECO:0000256" key="16">
    <source>
        <dbReference type="SAM" id="Phobius"/>
    </source>
</evidence>
<dbReference type="PANTHER" id="PTHR30012">
    <property type="entry name" value="GENERAL SECRETION PATHWAY PROTEIN"/>
    <property type="match status" value="1"/>
</dbReference>
<dbReference type="InterPro" id="IPR003004">
    <property type="entry name" value="GspF/PilC"/>
</dbReference>
<evidence type="ECO:0000256" key="8">
    <source>
        <dbReference type="ARBA" id="ARBA00022723"/>
    </source>
</evidence>
<dbReference type="InterPro" id="IPR011850">
    <property type="entry name" value="T2SS_GspF"/>
</dbReference>
<evidence type="ECO:0000256" key="13">
    <source>
        <dbReference type="ARBA" id="ARBA00030750"/>
    </source>
</evidence>
<evidence type="ECO:0000256" key="12">
    <source>
        <dbReference type="ARBA" id="ARBA00023136"/>
    </source>
</evidence>
<evidence type="ECO:0000256" key="6">
    <source>
        <dbReference type="ARBA" id="ARBA00022519"/>
    </source>
</evidence>
<keyword evidence="5" id="KW-1003">Cell membrane</keyword>
<evidence type="ECO:0000256" key="9">
    <source>
        <dbReference type="ARBA" id="ARBA00022837"/>
    </source>
</evidence>
<keyword evidence="4 14" id="KW-0813">Transport</keyword>
<evidence type="ECO:0000256" key="7">
    <source>
        <dbReference type="ARBA" id="ARBA00022692"/>
    </source>
</evidence>
<protein>
    <recommendedName>
        <fullName evidence="13">General secretion pathway protein F</fullName>
    </recommendedName>
</protein>
<evidence type="ECO:0000256" key="1">
    <source>
        <dbReference type="ARBA" id="ARBA00002684"/>
    </source>
</evidence>
<feature type="region of interest" description="Disordered" evidence="15">
    <location>
        <begin position="43"/>
        <end position="65"/>
    </location>
</feature>
<evidence type="ECO:0000259" key="17">
    <source>
        <dbReference type="Pfam" id="PF00482"/>
    </source>
</evidence>
<feature type="compositionally biased region" description="Polar residues" evidence="15">
    <location>
        <begin position="45"/>
        <end position="61"/>
    </location>
</feature>
<comment type="function">
    <text evidence="1">Component of the type II secretion system inner membrane complex required for the energy-dependent secretion of extracellular factors such as proteases and toxins from the periplasm.</text>
</comment>
<evidence type="ECO:0000256" key="4">
    <source>
        <dbReference type="ARBA" id="ARBA00022448"/>
    </source>
</evidence>
<dbReference type="InterPro" id="IPR018076">
    <property type="entry name" value="T2SS_GspF_dom"/>
</dbReference>
<feature type="transmembrane region" description="Helical" evidence="16">
    <location>
        <begin position="183"/>
        <end position="207"/>
    </location>
</feature>
<comment type="similarity">
    <text evidence="3 14">Belongs to the GSP F family.</text>
</comment>
<dbReference type="Proteomes" id="UP000838100">
    <property type="component" value="Unassembled WGS sequence"/>
</dbReference>
<evidence type="ECO:0000256" key="15">
    <source>
        <dbReference type="SAM" id="MobiDB-lite"/>
    </source>
</evidence>
<dbReference type="PANTHER" id="PTHR30012:SF0">
    <property type="entry name" value="TYPE II SECRETION SYSTEM PROTEIN F-RELATED"/>
    <property type="match status" value="1"/>
</dbReference>
<keyword evidence="11 16" id="KW-1133">Transmembrane helix</keyword>
<evidence type="ECO:0000313" key="19">
    <source>
        <dbReference type="Proteomes" id="UP000838100"/>
    </source>
</evidence>
<evidence type="ECO:0000256" key="2">
    <source>
        <dbReference type="ARBA" id="ARBA00004429"/>
    </source>
</evidence>
<keyword evidence="10" id="KW-0653">Protein transport</keyword>
<evidence type="ECO:0000256" key="5">
    <source>
        <dbReference type="ARBA" id="ARBA00022475"/>
    </source>
</evidence>
<dbReference type="InterPro" id="IPR042094">
    <property type="entry name" value="T2SS_GspF_sf"/>
</dbReference>
<proteinExistence type="inferred from homology"/>
<dbReference type="RefSeq" id="WP_237445176.1">
    <property type="nucleotide sequence ID" value="NZ_CAKLPX010000003.1"/>
</dbReference>
<comment type="subcellular location">
    <subcellularLocation>
        <location evidence="2 14">Cell inner membrane</location>
        <topology evidence="2 14">Multi-pass membrane protein</topology>
    </subcellularLocation>
</comment>
<evidence type="ECO:0000256" key="10">
    <source>
        <dbReference type="ARBA" id="ARBA00022927"/>
    </source>
</evidence>
<sequence>MAAYNYQALDTGGKKVKGILEADSERQVRLLLREKSLKPIAVAESSGNKSAAKNVSKNRPSQLRHGSLKIGSSELALITRQLSTLVQAGLPLAETLQAASQQSQKPAVKGMLLDVRGRVLEGHTLAFGMAEYPKVFNGLYRAMVKAGESAGFLGTVLEQLADYTEESHHTKQKMTQAMMYPSVLVVFALTVVAGLMTFVVPDLIAIFENTDAELPVLTRGLIATSDFFAAWGLVSVVVIAGLFIAFKLLLRNPKNLLQWHKIKLKMPLIGGVIRVSDTTRFASTLSILMASGVPLLQSIKIASEVLTNLCLRNACGAVAVKVQEGGSLSRALEQSEQFPPMMVHMIASGEASGELETMLSRCAANQTRELESKLSTLMSAFEPLIVVLMGGAVLMIVIAVLLPIFEMNNLVG</sequence>
<dbReference type="PRINTS" id="PR00812">
    <property type="entry name" value="BCTERIALGSPF"/>
</dbReference>
<keyword evidence="7 14" id="KW-0812">Transmembrane</keyword>
<keyword evidence="6" id="KW-0997">Cell inner membrane</keyword>
<keyword evidence="9" id="KW-0106">Calcium</keyword>
<comment type="caution">
    <text evidence="18">The sequence shown here is derived from an EMBL/GenBank/DDBJ whole genome shotgun (WGS) entry which is preliminary data.</text>
</comment>
<evidence type="ECO:0000313" key="18">
    <source>
        <dbReference type="EMBL" id="CAH0992492.1"/>
    </source>
</evidence>
<keyword evidence="19" id="KW-1185">Reference proteome</keyword>
<dbReference type="InterPro" id="IPR001992">
    <property type="entry name" value="T2SS_GspF/T4SS_PilC_CS"/>
</dbReference>
<keyword evidence="8" id="KW-0479">Metal-binding</keyword>
<keyword evidence="12 16" id="KW-0472">Membrane</keyword>
<reference evidence="18" key="1">
    <citation type="submission" date="2021-12" db="EMBL/GenBank/DDBJ databases">
        <authorList>
            <person name="Rodrigo-Torres L."/>
            <person name="Arahal R. D."/>
            <person name="Lucena T."/>
        </authorList>
    </citation>
    <scope>NUCLEOTIDE SEQUENCE</scope>
    <source>
        <strain evidence="18">CECT 8267</strain>
    </source>
</reference>
<evidence type="ECO:0000256" key="11">
    <source>
        <dbReference type="ARBA" id="ARBA00022989"/>
    </source>
</evidence>
<feature type="transmembrane region" description="Helical" evidence="16">
    <location>
        <begin position="384"/>
        <end position="405"/>
    </location>
</feature>
<feature type="transmembrane region" description="Helical" evidence="16">
    <location>
        <begin position="227"/>
        <end position="250"/>
    </location>
</feature>
<feature type="domain" description="Type II secretion system protein GspF" evidence="17">
    <location>
        <begin position="79"/>
        <end position="201"/>
    </location>
</feature>
<dbReference type="Gene3D" id="1.20.81.30">
    <property type="entry name" value="Type II secretion system (T2SS), domain F"/>
    <property type="match status" value="2"/>
</dbReference>
<dbReference type="NCBIfam" id="TIGR02120">
    <property type="entry name" value="GspF"/>
    <property type="match status" value="1"/>
</dbReference>
<evidence type="ECO:0000256" key="3">
    <source>
        <dbReference type="ARBA" id="ARBA00005745"/>
    </source>
</evidence>